<dbReference type="InterPro" id="IPR024169">
    <property type="entry name" value="SP_NH2Trfase/AEP_transaminase"/>
</dbReference>
<evidence type="ECO:0000256" key="2">
    <source>
        <dbReference type="ARBA" id="ARBA00009236"/>
    </source>
</evidence>
<dbReference type="Gene3D" id="3.40.640.10">
    <property type="entry name" value="Type I PLP-dependent aspartate aminotransferase-like (Major domain)"/>
    <property type="match status" value="1"/>
</dbReference>
<feature type="binding site" evidence="7">
    <location>
        <position position="371"/>
    </location>
    <ligand>
        <name>substrate</name>
    </ligand>
</feature>
<comment type="caution">
    <text evidence="12">The sequence shown here is derived from an EMBL/GenBank/DDBJ whole genome shotgun (WGS) entry which is preliminary data.</text>
</comment>
<gene>
    <name evidence="12" type="ORF">HCN44_007403</name>
</gene>
<dbReference type="CDD" id="cd06451">
    <property type="entry name" value="AGAT_like"/>
    <property type="match status" value="1"/>
</dbReference>
<evidence type="ECO:0000256" key="9">
    <source>
        <dbReference type="RuleBase" id="RU004075"/>
    </source>
</evidence>
<protein>
    <recommendedName>
        <fullName evidence="6">Alanine--glyoxylate aminotransferase</fullName>
        <ecNumber evidence="6">2.6.1.44</ecNumber>
    </recommendedName>
</protein>
<dbReference type="PANTHER" id="PTHR21152">
    <property type="entry name" value="AMINOTRANSFERASE CLASS V"/>
    <property type="match status" value="1"/>
</dbReference>
<organism evidence="12 13">
    <name type="scientific">Aphidius gifuensis</name>
    <name type="common">Parasitoid wasp</name>
    <dbReference type="NCBI Taxonomy" id="684658"/>
    <lineage>
        <taxon>Eukaryota</taxon>
        <taxon>Metazoa</taxon>
        <taxon>Ecdysozoa</taxon>
        <taxon>Arthropoda</taxon>
        <taxon>Hexapoda</taxon>
        <taxon>Insecta</taxon>
        <taxon>Pterygota</taxon>
        <taxon>Neoptera</taxon>
        <taxon>Endopterygota</taxon>
        <taxon>Hymenoptera</taxon>
        <taxon>Apocrita</taxon>
        <taxon>Ichneumonoidea</taxon>
        <taxon>Braconidae</taxon>
        <taxon>Aphidiinae</taxon>
        <taxon>Aphidius</taxon>
    </lineage>
</organism>
<reference evidence="12 13" key="1">
    <citation type="submission" date="2020-08" db="EMBL/GenBank/DDBJ databases">
        <title>Aphidius gifuensis genome sequencing and assembly.</title>
        <authorList>
            <person name="Du Z."/>
        </authorList>
    </citation>
    <scope>NUCLEOTIDE SEQUENCE [LARGE SCALE GENOMIC DNA]</scope>
    <source>
        <strain evidence="12">YNYX2018</strain>
        <tissue evidence="12">Adults</tissue>
    </source>
</reference>
<feature type="domain" description="Aminotransferase class V" evidence="11">
    <location>
        <begin position="55"/>
        <end position="363"/>
    </location>
</feature>
<evidence type="ECO:0000256" key="1">
    <source>
        <dbReference type="ARBA" id="ARBA00001933"/>
    </source>
</evidence>
<evidence type="ECO:0000313" key="12">
    <source>
        <dbReference type="EMBL" id="KAF7989093.1"/>
    </source>
</evidence>
<evidence type="ECO:0000313" key="13">
    <source>
        <dbReference type="Proteomes" id="UP000639338"/>
    </source>
</evidence>
<dbReference type="OrthoDB" id="7403325at2759"/>
<dbReference type="GO" id="GO:0019265">
    <property type="term" value="P:glycine biosynthetic process, by transamination of glyoxylate"/>
    <property type="evidence" value="ECO:0007669"/>
    <property type="project" value="TreeGrafter"/>
</dbReference>
<dbReference type="AlphaFoldDB" id="A0A834XMK2"/>
<keyword evidence="3" id="KW-0032">Aminotransferase</keyword>
<dbReference type="GO" id="GO:0005777">
    <property type="term" value="C:peroxisome"/>
    <property type="evidence" value="ECO:0007669"/>
    <property type="project" value="TreeGrafter"/>
</dbReference>
<evidence type="ECO:0000256" key="5">
    <source>
        <dbReference type="ARBA" id="ARBA00022898"/>
    </source>
</evidence>
<sequence>MSDSIETIINDIGGLKCGPLLELSKPLVVPHGRILMGPGPSNCSPRVLESLANPVIGHMHLETFKIMDDIKEGLKYAFQTDNRLTLAISGSGHSGMEACIDNLLEPGETILIIKAGIWGERAADMASRIGANVKLLTTELGSVFSLDELETSMIKYKPDVVFVVHSESSTGLKQPLPGVGHIVQKYGALLIVDAVASLGGEPFFMDAWKIDAAYTGSQKVLGAPPGLTPISFNSRAEKKLFSRKIKVPVYYWDMCLLGNYWNCFNDAKRNYNHTVSTTLLYGLREALAMLVEEGLEASWKKHLNASIILHGELEKRGFKFFVKNPEHRLVTVTAIVLPPGVDGNIVVRRTLERWNVEISGGLGPTFGKILRIGVMGINTTNKHVNLVLNALDEALDYAQSKL</sequence>
<proteinExistence type="inferred from homology"/>
<evidence type="ECO:0000256" key="3">
    <source>
        <dbReference type="ARBA" id="ARBA00022576"/>
    </source>
</evidence>
<dbReference type="FunFam" id="3.40.640.10:FF:000027">
    <property type="entry name" value="Serine--pyruvate aminotransferase, mitochondrial"/>
    <property type="match status" value="1"/>
</dbReference>
<dbReference type="EMBL" id="JACMRX010000005">
    <property type="protein sequence ID" value="KAF7989093.1"/>
    <property type="molecule type" value="Genomic_DNA"/>
</dbReference>
<dbReference type="PROSITE" id="PS00595">
    <property type="entry name" value="AA_TRANSFER_CLASS_5"/>
    <property type="match status" value="1"/>
</dbReference>
<dbReference type="PANTHER" id="PTHR21152:SF40">
    <property type="entry name" value="ALANINE--GLYOXYLATE AMINOTRANSFERASE"/>
    <property type="match status" value="1"/>
</dbReference>
<dbReference type="InterPro" id="IPR015421">
    <property type="entry name" value="PyrdxlP-dep_Trfase_major"/>
</dbReference>
<accession>A0A834XMK2</accession>
<comment type="cofactor">
    <cofactor evidence="1 6 8 10">
        <name>pyridoxal 5'-phosphate</name>
        <dbReference type="ChEBI" id="CHEBI:597326"/>
    </cofactor>
</comment>
<dbReference type="Gene3D" id="3.90.1150.10">
    <property type="entry name" value="Aspartate Aminotransferase, domain 1"/>
    <property type="match status" value="1"/>
</dbReference>
<feature type="modified residue" description="N6-(pyridoxal phosphate)lysine" evidence="8">
    <location>
        <position position="219"/>
    </location>
</feature>
<dbReference type="SUPFAM" id="SSF53383">
    <property type="entry name" value="PLP-dependent transferases"/>
    <property type="match status" value="1"/>
</dbReference>
<keyword evidence="13" id="KW-1185">Reference proteome</keyword>
<name>A0A834XMK2_APHGI</name>
<evidence type="ECO:0000256" key="7">
    <source>
        <dbReference type="PIRSR" id="PIRSR000524-1"/>
    </source>
</evidence>
<dbReference type="InterPro" id="IPR000192">
    <property type="entry name" value="Aminotrans_V_dom"/>
</dbReference>
<dbReference type="GO" id="GO:0008453">
    <property type="term" value="F:alanine-glyoxylate transaminase activity"/>
    <property type="evidence" value="ECO:0007669"/>
    <property type="project" value="UniProtKB-EC"/>
</dbReference>
<evidence type="ECO:0000256" key="6">
    <source>
        <dbReference type="PIRNR" id="PIRNR000524"/>
    </source>
</evidence>
<dbReference type="EC" id="2.6.1.44" evidence="6"/>
<evidence type="ECO:0000256" key="10">
    <source>
        <dbReference type="RuleBase" id="RU004504"/>
    </source>
</evidence>
<evidence type="ECO:0000256" key="8">
    <source>
        <dbReference type="PIRSR" id="PIRSR000524-50"/>
    </source>
</evidence>
<keyword evidence="5 6" id="KW-0663">Pyridoxal phosphate</keyword>
<evidence type="ECO:0000259" key="11">
    <source>
        <dbReference type="Pfam" id="PF00266"/>
    </source>
</evidence>
<evidence type="ECO:0000256" key="4">
    <source>
        <dbReference type="ARBA" id="ARBA00022679"/>
    </source>
</evidence>
<comment type="similarity">
    <text evidence="2 6 9">Belongs to the class-V pyridoxal-phosphate-dependent aminotransferase family.</text>
</comment>
<dbReference type="Pfam" id="PF00266">
    <property type="entry name" value="Aminotran_5"/>
    <property type="match status" value="1"/>
</dbReference>
<dbReference type="GO" id="GO:0004760">
    <property type="term" value="F:L-serine-pyruvate transaminase activity"/>
    <property type="evidence" value="ECO:0007669"/>
    <property type="project" value="TreeGrafter"/>
</dbReference>
<dbReference type="InterPro" id="IPR020578">
    <property type="entry name" value="Aminotrans_V_PyrdxlP_BS"/>
</dbReference>
<comment type="catalytic activity">
    <reaction evidence="6">
        <text>glyoxylate + L-alanine = glycine + pyruvate</text>
        <dbReference type="Rhea" id="RHEA:24248"/>
        <dbReference type="ChEBI" id="CHEBI:15361"/>
        <dbReference type="ChEBI" id="CHEBI:36655"/>
        <dbReference type="ChEBI" id="CHEBI:57305"/>
        <dbReference type="ChEBI" id="CHEBI:57972"/>
        <dbReference type="EC" id="2.6.1.44"/>
    </reaction>
</comment>
<dbReference type="PIRSF" id="PIRSF000524">
    <property type="entry name" value="SPT"/>
    <property type="match status" value="1"/>
</dbReference>
<dbReference type="Proteomes" id="UP000639338">
    <property type="component" value="Unassembled WGS sequence"/>
</dbReference>
<dbReference type="InterPro" id="IPR015422">
    <property type="entry name" value="PyrdxlP-dep_Trfase_small"/>
</dbReference>
<keyword evidence="4" id="KW-0808">Transferase</keyword>
<dbReference type="InterPro" id="IPR015424">
    <property type="entry name" value="PyrdxlP-dep_Trfase"/>
</dbReference>